<protein>
    <submittedName>
        <fullName evidence="1">Uncharacterized protein</fullName>
    </submittedName>
</protein>
<organism evidence="1">
    <name type="scientific">Rhizophora mucronata</name>
    <name type="common">Asiatic mangrove</name>
    <dbReference type="NCBI Taxonomy" id="61149"/>
    <lineage>
        <taxon>Eukaryota</taxon>
        <taxon>Viridiplantae</taxon>
        <taxon>Streptophyta</taxon>
        <taxon>Embryophyta</taxon>
        <taxon>Tracheophyta</taxon>
        <taxon>Spermatophyta</taxon>
        <taxon>Magnoliopsida</taxon>
        <taxon>eudicotyledons</taxon>
        <taxon>Gunneridae</taxon>
        <taxon>Pentapetalae</taxon>
        <taxon>rosids</taxon>
        <taxon>fabids</taxon>
        <taxon>Malpighiales</taxon>
        <taxon>Rhizophoraceae</taxon>
        <taxon>Rhizophora</taxon>
    </lineage>
</organism>
<name>A0A2P2PGJ7_RHIMU</name>
<evidence type="ECO:0000313" key="1">
    <source>
        <dbReference type="EMBL" id="MBX53855.1"/>
    </source>
</evidence>
<accession>A0A2P2PGJ7</accession>
<proteinExistence type="predicted"/>
<sequence>MYATLLLFFTERTFWCLEPMTFKL</sequence>
<reference evidence="1" key="1">
    <citation type="submission" date="2018-02" db="EMBL/GenBank/DDBJ databases">
        <title>Rhizophora mucronata_Transcriptome.</title>
        <authorList>
            <person name="Meera S.P."/>
            <person name="Sreeshan A."/>
            <person name="Augustine A."/>
        </authorList>
    </citation>
    <scope>NUCLEOTIDE SEQUENCE</scope>
    <source>
        <tissue evidence="1">Leaf</tissue>
    </source>
</reference>
<dbReference type="AlphaFoldDB" id="A0A2P2PGJ7"/>
<dbReference type="EMBL" id="GGEC01073371">
    <property type="protein sequence ID" value="MBX53855.1"/>
    <property type="molecule type" value="Transcribed_RNA"/>
</dbReference>